<sequence length="169" mass="18526">MNNNQFRKLVHDTPARQPSSSSPSDSKPSATSRNGATPSALGSRMRSSIPMTPRTLSGYSGSNEFARQLAERSNSQGQPANKKFKSSAAPKGAKLPTGYVDRAKAREGEEETEEDDKVKRVKALEEMMKLQQIDEATFVKLREEILGSEVGMQRAGLVKGLDWSLLERA</sequence>
<feature type="compositionally biased region" description="Low complexity" evidence="1">
    <location>
        <begin position="18"/>
        <end position="32"/>
    </location>
</feature>
<accession>A0A8T9CG61</accession>
<dbReference type="EMBL" id="QGMK01000248">
    <property type="protein sequence ID" value="TVY82990.1"/>
    <property type="molecule type" value="Genomic_DNA"/>
</dbReference>
<comment type="caution">
    <text evidence="2">The sequence shown here is derived from an EMBL/GenBank/DDBJ whole genome shotgun (WGS) entry which is preliminary data.</text>
</comment>
<keyword evidence="3" id="KW-1185">Reference proteome</keyword>
<protein>
    <submittedName>
        <fullName evidence="2">Uncharacterized protein</fullName>
    </submittedName>
</protein>
<dbReference type="Proteomes" id="UP000469558">
    <property type="component" value="Unassembled WGS sequence"/>
</dbReference>
<gene>
    <name evidence="2" type="ORF">LSUE1_G003125</name>
</gene>
<feature type="non-terminal residue" evidence="2">
    <location>
        <position position="1"/>
    </location>
</feature>
<evidence type="ECO:0000313" key="2">
    <source>
        <dbReference type="EMBL" id="TVY82990.1"/>
    </source>
</evidence>
<feature type="compositionally biased region" description="Polar residues" evidence="1">
    <location>
        <begin position="45"/>
        <end position="79"/>
    </location>
</feature>
<evidence type="ECO:0000313" key="3">
    <source>
        <dbReference type="Proteomes" id="UP000469558"/>
    </source>
</evidence>
<dbReference type="InterPro" id="IPR039896">
    <property type="entry name" value="Red-like"/>
</dbReference>
<name>A0A8T9CG61_9HELO</name>
<reference evidence="2 3" key="1">
    <citation type="submission" date="2018-05" db="EMBL/GenBank/DDBJ databases">
        <title>Genome sequencing and assembly of the regulated plant pathogen Lachnellula willkommii and related sister species for the development of diagnostic species identification markers.</title>
        <authorList>
            <person name="Giroux E."/>
            <person name="Bilodeau G."/>
        </authorList>
    </citation>
    <scope>NUCLEOTIDE SEQUENCE [LARGE SCALE GENOMIC DNA]</scope>
    <source>
        <strain evidence="2 3">CBS 268.59</strain>
    </source>
</reference>
<dbReference type="PANTHER" id="PTHR12765">
    <property type="entry name" value="RED PROTEIN IK FACTOR CYTOKINE IK"/>
    <property type="match status" value="1"/>
</dbReference>
<feature type="region of interest" description="Disordered" evidence="1">
    <location>
        <begin position="1"/>
        <end position="117"/>
    </location>
</feature>
<dbReference type="OrthoDB" id="3366823at2759"/>
<dbReference type="AlphaFoldDB" id="A0A8T9CG61"/>
<organism evidence="2 3">
    <name type="scientific">Lachnellula suecica</name>
    <dbReference type="NCBI Taxonomy" id="602035"/>
    <lineage>
        <taxon>Eukaryota</taxon>
        <taxon>Fungi</taxon>
        <taxon>Dikarya</taxon>
        <taxon>Ascomycota</taxon>
        <taxon>Pezizomycotina</taxon>
        <taxon>Leotiomycetes</taxon>
        <taxon>Helotiales</taxon>
        <taxon>Lachnaceae</taxon>
        <taxon>Lachnellula</taxon>
    </lineage>
</organism>
<proteinExistence type="predicted"/>
<evidence type="ECO:0000256" key="1">
    <source>
        <dbReference type="SAM" id="MobiDB-lite"/>
    </source>
</evidence>